<dbReference type="PANTHER" id="PTHR14187">
    <property type="entry name" value="ALPHA KINASE/ELONGATION FACTOR 2 KINASE"/>
    <property type="match status" value="1"/>
</dbReference>
<name>A0A267EVD5_9PLAT</name>
<dbReference type="OrthoDB" id="2963168at2759"/>
<feature type="region of interest" description="Disordered" evidence="1">
    <location>
        <begin position="403"/>
        <end position="422"/>
    </location>
</feature>
<feature type="region of interest" description="Disordered" evidence="1">
    <location>
        <begin position="172"/>
        <end position="227"/>
    </location>
</feature>
<protein>
    <submittedName>
        <fullName evidence="2">Uncharacterized protein</fullName>
    </submittedName>
</protein>
<feature type="region of interest" description="Disordered" evidence="1">
    <location>
        <begin position="360"/>
        <end position="385"/>
    </location>
</feature>
<proteinExistence type="predicted"/>
<dbReference type="EMBL" id="NIVC01001642">
    <property type="protein sequence ID" value="PAA65525.1"/>
    <property type="molecule type" value="Genomic_DNA"/>
</dbReference>
<dbReference type="STRING" id="282301.A0A267EVD5"/>
<feature type="compositionally biased region" description="Low complexity" evidence="1">
    <location>
        <begin position="249"/>
        <end position="260"/>
    </location>
</feature>
<dbReference type="InterPro" id="IPR043129">
    <property type="entry name" value="ATPase_NBD"/>
</dbReference>
<feature type="compositionally biased region" description="Pro residues" evidence="1">
    <location>
        <begin position="179"/>
        <end position="190"/>
    </location>
</feature>
<feature type="compositionally biased region" description="Pro residues" evidence="1">
    <location>
        <begin position="203"/>
        <end position="213"/>
    </location>
</feature>
<feature type="region of interest" description="Disordered" evidence="1">
    <location>
        <begin position="319"/>
        <end position="344"/>
    </location>
</feature>
<feature type="compositionally biased region" description="Low complexity" evidence="1">
    <location>
        <begin position="322"/>
        <end position="336"/>
    </location>
</feature>
<organism evidence="2 3">
    <name type="scientific">Macrostomum lignano</name>
    <dbReference type="NCBI Taxonomy" id="282301"/>
    <lineage>
        <taxon>Eukaryota</taxon>
        <taxon>Metazoa</taxon>
        <taxon>Spiralia</taxon>
        <taxon>Lophotrochozoa</taxon>
        <taxon>Platyhelminthes</taxon>
        <taxon>Rhabditophora</taxon>
        <taxon>Macrostomorpha</taxon>
        <taxon>Macrostomida</taxon>
        <taxon>Macrostomidae</taxon>
        <taxon>Macrostomum</taxon>
    </lineage>
</organism>
<dbReference type="Gene3D" id="3.90.640.10">
    <property type="entry name" value="Actin, Chain A, domain 4"/>
    <property type="match status" value="1"/>
</dbReference>
<gene>
    <name evidence="2" type="ORF">BOX15_Mlig022012g1</name>
</gene>
<evidence type="ECO:0000256" key="1">
    <source>
        <dbReference type="SAM" id="MobiDB-lite"/>
    </source>
</evidence>
<dbReference type="AlphaFoldDB" id="A0A267EVD5"/>
<evidence type="ECO:0000313" key="3">
    <source>
        <dbReference type="Proteomes" id="UP000215902"/>
    </source>
</evidence>
<feature type="compositionally biased region" description="Low complexity" evidence="1">
    <location>
        <begin position="191"/>
        <end position="202"/>
    </location>
</feature>
<keyword evidence="3" id="KW-1185">Reference proteome</keyword>
<accession>A0A267EVD5</accession>
<feature type="region of interest" description="Disordered" evidence="1">
    <location>
        <begin position="249"/>
        <end position="290"/>
    </location>
</feature>
<reference evidence="2 3" key="1">
    <citation type="submission" date="2017-06" db="EMBL/GenBank/DDBJ databases">
        <title>A platform for efficient transgenesis in Macrostomum lignano, a flatworm model organism for stem cell research.</title>
        <authorList>
            <person name="Berezikov E."/>
        </authorList>
    </citation>
    <scope>NUCLEOTIDE SEQUENCE [LARGE SCALE GENOMIC DNA]</scope>
    <source>
        <strain evidence="2">DV1</strain>
        <tissue evidence="2">Whole organism</tissue>
    </source>
</reference>
<dbReference type="Proteomes" id="UP000215902">
    <property type="component" value="Unassembled WGS sequence"/>
</dbReference>
<evidence type="ECO:0000313" key="2">
    <source>
        <dbReference type="EMBL" id="PAA65525.1"/>
    </source>
</evidence>
<dbReference type="PANTHER" id="PTHR14187:SF46">
    <property type="entry name" value="HEAT SHOCK 70 KDA PROTEIN 12A"/>
    <property type="match status" value="1"/>
</dbReference>
<sequence length="1151" mass="126375">MDTTPIYAASDVERLKLQDAYGYATYRGRRSHGRVQATAINFLPPSMENQETLKQFLMSPQSAACRRRLSRDQFGRSSVRVSSRRHGSGIEAFVASLAEAEAPKDESSLATETGDQEVAINHQQPHQVLVEAQMNGPTTAHQELPDLTEEADTEDDILPAVIAAGMSNKNSAEVLTTKPPSPSPPLPRQLPQPEQQQQQHQPPISPPPKPLPKPVVAAGSRGTVMSPTTRHSYHEAMEAIAFIDDLGCSSSSGSVRSSTSTLRRADGSAQLPLPPPQKNFEDDYQSKLSNQKSETLPVFPMSTEQTEVHPPRQLSFVKLPSQDQQQQQQQQQQQTQSSKSPITYLPKPIYRSEKFLDLSAPHPLSTQPYQLPPPKPLPSSGSPCVSRKAKSVLVQRAAATTAATATAPDSAALSSSAASGLSGFPASAKSIDYRSEGEDDDTRNGCRQSGALISVGIDTCGGVGGEGERPATFSASSLTTYAYKKALTPYLFEPLLPEGNRILGIVVAIDIGSTCSGYAYSLHPDPESVRTMHLIEKGYTGVKSHKIPSALLLDSRHNFHSFGYRAREFYYQLARRETRDWLFFEGFKPRVGPNSKLSHSCMVTAANGVSIPLLEVMRHCFAFFRERALSELRVLLPAGFQLRSRDIHWVLPVPSHWPVGGLDLVRRAALETGFAEQKTRLISEAEAAAAFCSAELLIGSGGGVGGGNGLWWSCQPQVVEWVRKNRQEARSLTSATSNSNDNEANRENGDEGFEGVLELIVDCGGATTNLAVQRWDRKGEYKFIAQRGMSSGSTEVDDAFAKLLNDIFDSEFVFAFRSQCPLGYLELLNAFESRKQICSLSRDSAAFLNIPLPFSMISFHKEFKSYGVDQAIRDFADPEILWTSQGMLKISRERMAQLFCPTVNRILRQIGELLEAHRGIQVLLLVGGFSKSEILRHELVLAFEKKLRILIPHNPDTAILKGAVIRGWHPLNVLSHKTKYTYGLSVLRRHDPEIHPMEKRITRNGRDWCLDVFDPLVLANQELGEETRITRQFTASGGQQQDHLTVTVFRTTSEDVAARFTTDPGVVACGTVQFNLASAANAEESNRGQSTVRKANNDGAGNVAHRRMIDATFVFSSDGLRVVAQDAATQKAISADCNVDVEIDIEESPLI</sequence>
<comment type="caution">
    <text evidence="2">The sequence shown here is derived from an EMBL/GenBank/DDBJ whole genome shotgun (WGS) entry which is preliminary data.</text>
</comment>
<dbReference type="SUPFAM" id="SSF53067">
    <property type="entry name" value="Actin-like ATPase domain"/>
    <property type="match status" value="2"/>
</dbReference>
<dbReference type="CDD" id="cd10229">
    <property type="entry name" value="ASKHA_NBD_HSP70_HSPA12"/>
    <property type="match status" value="1"/>
</dbReference>
<dbReference type="Gene3D" id="3.30.420.40">
    <property type="match status" value="3"/>
</dbReference>